<dbReference type="EMBL" id="REGN01002276">
    <property type="protein sequence ID" value="RNA29100.1"/>
    <property type="molecule type" value="Genomic_DNA"/>
</dbReference>
<evidence type="ECO:0000256" key="1">
    <source>
        <dbReference type="SAM" id="Phobius"/>
    </source>
</evidence>
<dbReference type="AlphaFoldDB" id="A0A3M7S0A7"/>
<feature type="transmembrane region" description="Helical" evidence="1">
    <location>
        <begin position="7"/>
        <end position="25"/>
    </location>
</feature>
<sequence length="148" mass="17144">MIRLNFSLVLFSVLLIHLIPSFFVLELQKTLQFENDEDYSWDYDQNSPVKPPMSKEEIISLKRDYNGRADPDKYPSDGFFPVWVFCLLILSGFFHVMAIITGLCHVLGCRGKRPVEVKQPDIRRKISASLVEYKRSLSNRNHSVVGEH</sequence>
<comment type="caution">
    <text evidence="2">The sequence shown here is derived from an EMBL/GenBank/DDBJ whole genome shotgun (WGS) entry which is preliminary data.</text>
</comment>
<name>A0A3M7S0A7_BRAPC</name>
<proteinExistence type="predicted"/>
<evidence type="ECO:0000313" key="3">
    <source>
        <dbReference type="Proteomes" id="UP000276133"/>
    </source>
</evidence>
<keyword evidence="1" id="KW-0472">Membrane</keyword>
<reference evidence="2 3" key="1">
    <citation type="journal article" date="2018" name="Sci. Rep.">
        <title>Genomic signatures of local adaptation to the degree of environmental predictability in rotifers.</title>
        <authorList>
            <person name="Franch-Gras L."/>
            <person name="Hahn C."/>
            <person name="Garcia-Roger E.M."/>
            <person name="Carmona M.J."/>
            <person name="Serra M."/>
            <person name="Gomez A."/>
        </authorList>
    </citation>
    <scope>NUCLEOTIDE SEQUENCE [LARGE SCALE GENOMIC DNA]</scope>
    <source>
        <strain evidence="2">HYR1</strain>
    </source>
</reference>
<keyword evidence="1" id="KW-0812">Transmembrane</keyword>
<keyword evidence="1" id="KW-1133">Transmembrane helix</keyword>
<protein>
    <submittedName>
        <fullName evidence="2">Uncharacterized protein</fullName>
    </submittedName>
</protein>
<organism evidence="2 3">
    <name type="scientific">Brachionus plicatilis</name>
    <name type="common">Marine rotifer</name>
    <name type="synonym">Brachionus muelleri</name>
    <dbReference type="NCBI Taxonomy" id="10195"/>
    <lineage>
        <taxon>Eukaryota</taxon>
        <taxon>Metazoa</taxon>
        <taxon>Spiralia</taxon>
        <taxon>Gnathifera</taxon>
        <taxon>Rotifera</taxon>
        <taxon>Eurotatoria</taxon>
        <taxon>Monogononta</taxon>
        <taxon>Pseudotrocha</taxon>
        <taxon>Ploima</taxon>
        <taxon>Brachionidae</taxon>
        <taxon>Brachionus</taxon>
    </lineage>
</organism>
<dbReference type="Proteomes" id="UP000276133">
    <property type="component" value="Unassembled WGS sequence"/>
</dbReference>
<gene>
    <name evidence="2" type="ORF">BpHYR1_009474</name>
</gene>
<feature type="transmembrane region" description="Helical" evidence="1">
    <location>
        <begin position="82"/>
        <end position="108"/>
    </location>
</feature>
<accession>A0A3M7S0A7</accession>
<keyword evidence="3" id="KW-1185">Reference proteome</keyword>
<evidence type="ECO:0000313" key="2">
    <source>
        <dbReference type="EMBL" id="RNA29100.1"/>
    </source>
</evidence>